<organism evidence="1 2">
    <name type="scientific">Neorhodopirellula lusitana</name>
    <dbReference type="NCBI Taxonomy" id="445327"/>
    <lineage>
        <taxon>Bacteria</taxon>
        <taxon>Pseudomonadati</taxon>
        <taxon>Planctomycetota</taxon>
        <taxon>Planctomycetia</taxon>
        <taxon>Pirellulales</taxon>
        <taxon>Pirellulaceae</taxon>
        <taxon>Neorhodopirellula</taxon>
    </lineage>
</organism>
<comment type="caution">
    <text evidence="1">The sequence shown here is derived from an EMBL/GenBank/DDBJ whole genome shotgun (WGS) entry which is preliminary data.</text>
</comment>
<keyword evidence="2" id="KW-1185">Reference proteome</keyword>
<proteinExistence type="predicted"/>
<name>A0ABY1PX03_9BACT</name>
<evidence type="ECO:0000313" key="1">
    <source>
        <dbReference type="EMBL" id="SMP47843.1"/>
    </source>
</evidence>
<dbReference type="Proteomes" id="UP001158067">
    <property type="component" value="Unassembled WGS sequence"/>
</dbReference>
<evidence type="ECO:0000313" key="2">
    <source>
        <dbReference type="Proteomes" id="UP001158067"/>
    </source>
</evidence>
<accession>A0ABY1PX03</accession>
<gene>
    <name evidence="1" type="ORF">SAMN06265222_102345</name>
</gene>
<protein>
    <submittedName>
        <fullName evidence="1">Uncharacterized protein</fullName>
    </submittedName>
</protein>
<dbReference type="EMBL" id="FXUG01000002">
    <property type="protein sequence ID" value="SMP47843.1"/>
    <property type="molecule type" value="Genomic_DNA"/>
</dbReference>
<sequence>MDRCPGPLDEGGQWPGTGSIEAILSNQATRHSELRLISLKVTDDLPAIELLGGLVTFRSFYLQVALLVGDLADDLVDQAIFASFGS</sequence>
<reference evidence="1 2" key="1">
    <citation type="submission" date="2017-05" db="EMBL/GenBank/DDBJ databases">
        <authorList>
            <person name="Varghese N."/>
            <person name="Submissions S."/>
        </authorList>
    </citation>
    <scope>NUCLEOTIDE SEQUENCE [LARGE SCALE GENOMIC DNA]</scope>
    <source>
        <strain evidence="1 2">DSM 25457</strain>
    </source>
</reference>